<evidence type="ECO:0000313" key="7">
    <source>
        <dbReference type="Proteomes" id="UP001221338"/>
    </source>
</evidence>
<dbReference type="Pfam" id="PF12746">
    <property type="entry name" value="GNAT_acetyltran"/>
    <property type="match status" value="1"/>
</dbReference>
<sequence>MIYEANIHTREKLVTMFEDFNNVVLLSYLQGHMGTAWVNDLENPTVAQITVGIFTFYAGDSKVKETEELLRNIPDRMLVIVNSVEWKKRLETFYERKIDKFLRYKFKCNAEVFDRSKLQSLISALPKGYELRRIDENIVNNPTLHKVSKDFTSQFQSVEDYINRGIGYCILYKGEVVCGASSYSIYDNGIEIEVATDHNYRRKGLATIVSAALILDCLEKGIYPNWDAANTTSAKLAEKLGYVFDKAYDTYFVDNSSNKRAVSQS</sequence>
<dbReference type="EMBL" id="FWYW01000092">
    <property type="protein sequence ID" value="SME38881.1"/>
    <property type="molecule type" value="Genomic_DNA"/>
</dbReference>
<feature type="domain" description="N-acetyltransferase" evidence="1">
    <location>
        <begin position="129"/>
        <end position="265"/>
    </location>
</feature>
<dbReference type="AlphaFoldDB" id="A0A5M9H786"/>
<evidence type="ECO:0000313" key="2">
    <source>
        <dbReference type="EMBL" id="KAA8481147.1"/>
    </source>
</evidence>
<keyword evidence="7" id="KW-1185">Reference proteome</keyword>
<proteinExistence type="predicted"/>
<dbReference type="RefSeq" id="WP_000638718.1">
    <property type="nucleotide sequence ID" value="NZ_CMPU01000191.1"/>
</dbReference>
<evidence type="ECO:0000259" key="1">
    <source>
        <dbReference type="PROSITE" id="PS51186"/>
    </source>
</evidence>
<dbReference type="SUPFAM" id="SSF55729">
    <property type="entry name" value="Acyl-CoA N-acyltransferases (Nat)"/>
    <property type="match status" value="1"/>
</dbReference>
<dbReference type="EMBL" id="JARPRV010000002">
    <property type="protein sequence ID" value="MDG0940705.1"/>
    <property type="molecule type" value="Genomic_DNA"/>
</dbReference>
<dbReference type="Gene3D" id="3.40.630.110">
    <property type="entry name" value="GNAT acetyltransferase-like"/>
    <property type="match status" value="1"/>
</dbReference>
<accession>A0A5M9H786</accession>
<dbReference type="GO" id="GO:0016747">
    <property type="term" value="F:acyltransferase activity, transferring groups other than amino-acyl groups"/>
    <property type="evidence" value="ECO:0007669"/>
    <property type="project" value="InterPro"/>
</dbReference>
<reference evidence="4 5" key="1">
    <citation type="submission" date="2017-04" db="EMBL/GenBank/DDBJ databases">
        <authorList>
            <person name="Criscuolo A."/>
        </authorList>
    </citation>
    <scope>NUCLEOTIDE SEQUENCE [LARGE SCALE GENOMIC DNA]</scope>
    <source>
        <strain evidence="4">16-00174</strain>
    </source>
</reference>
<dbReference type="Proteomes" id="UP001221338">
    <property type="component" value="Unassembled WGS sequence"/>
</dbReference>
<evidence type="ECO:0000313" key="4">
    <source>
        <dbReference type="EMBL" id="SME38881.1"/>
    </source>
</evidence>
<dbReference type="PANTHER" id="PTHR31143:SF2">
    <property type="entry name" value="FR47-LIKE DOMAIN-CONTAINING PROTEIN-RELATED"/>
    <property type="match status" value="1"/>
</dbReference>
<dbReference type="EMBL" id="VXCE01000001">
    <property type="protein sequence ID" value="KAA8481147.1"/>
    <property type="molecule type" value="Genomic_DNA"/>
</dbReference>
<dbReference type="InterPro" id="IPR042573">
    <property type="entry name" value="GNAT_acetyltra_N"/>
</dbReference>
<gene>
    <name evidence="4" type="ORF">BACERE00174_05134</name>
    <name evidence="2" type="ORF">FYW06_04875</name>
    <name evidence="3" type="ORF">P6U22_05750</name>
</gene>
<keyword evidence="2" id="KW-0808">Transferase</keyword>
<dbReference type="PROSITE" id="PS51186">
    <property type="entry name" value="GNAT"/>
    <property type="match status" value="1"/>
</dbReference>
<dbReference type="InterPro" id="IPR027365">
    <property type="entry name" value="GNAT_acetyltra_YdfB-like"/>
</dbReference>
<dbReference type="GeneID" id="75085964"/>
<evidence type="ECO:0000313" key="5">
    <source>
        <dbReference type="Proteomes" id="UP000194422"/>
    </source>
</evidence>
<name>A0A5M9H786_9BACI</name>
<dbReference type="PANTHER" id="PTHR31143">
    <property type="match status" value="1"/>
</dbReference>
<comment type="caution">
    <text evidence="2">The sequence shown here is derived from an EMBL/GenBank/DDBJ whole genome shotgun (WGS) entry which is preliminary data.</text>
</comment>
<dbReference type="Gene3D" id="3.40.630.30">
    <property type="match status" value="1"/>
</dbReference>
<dbReference type="InterPro" id="IPR016181">
    <property type="entry name" value="Acyl_CoA_acyltransferase"/>
</dbReference>
<dbReference type="InterPro" id="IPR000182">
    <property type="entry name" value="GNAT_dom"/>
</dbReference>
<reference evidence="3 7" key="3">
    <citation type="submission" date="2023-03" db="EMBL/GenBank/DDBJ databases">
        <title>Genetic diversity of Bacillus cereus sensu lato isolates from Slovenia.</title>
        <authorList>
            <person name="Abdelli M."/>
        </authorList>
    </citation>
    <scope>NUCLEOTIDE SEQUENCE [LARGE SCALE GENOMIC DNA]</scope>
    <source>
        <strain evidence="3 7">SIBC61B</strain>
    </source>
</reference>
<protein>
    <submittedName>
        <fullName evidence="4">GNAT acetyltransferase</fullName>
    </submittedName>
    <submittedName>
        <fullName evidence="2">GNAT family N-acetyltransferase</fullName>
    </submittedName>
</protein>
<reference evidence="2 6" key="2">
    <citation type="submission" date="2019-09" db="EMBL/GenBank/DDBJ databases">
        <authorList>
            <person name="Geng P."/>
            <person name="Wan X."/>
            <person name="Zhou G."/>
            <person name="Yuan Z."/>
            <person name="Hu X."/>
        </authorList>
    </citation>
    <scope>NUCLEOTIDE SEQUENCE [LARGE SCALE GENOMIC DNA]</scope>
    <source>
        <strain evidence="2 6">EFR-4</strain>
    </source>
</reference>
<evidence type="ECO:0000313" key="6">
    <source>
        <dbReference type="Proteomes" id="UP000325411"/>
    </source>
</evidence>
<evidence type="ECO:0000313" key="3">
    <source>
        <dbReference type="EMBL" id="MDG0940705.1"/>
    </source>
</evidence>
<organism evidence="2 6">
    <name type="scientific">Bacillus paranthracis</name>
    <dbReference type="NCBI Taxonomy" id="2026186"/>
    <lineage>
        <taxon>Bacteria</taxon>
        <taxon>Bacillati</taxon>
        <taxon>Bacillota</taxon>
        <taxon>Bacilli</taxon>
        <taxon>Bacillales</taxon>
        <taxon>Bacillaceae</taxon>
        <taxon>Bacillus</taxon>
        <taxon>Bacillus cereus group</taxon>
    </lineage>
</organism>
<dbReference type="Proteomes" id="UP000194422">
    <property type="component" value="Unassembled WGS sequence"/>
</dbReference>
<dbReference type="Proteomes" id="UP000325411">
    <property type="component" value="Unassembled WGS sequence"/>
</dbReference>